<dbReference type="GeneID" id="95548778"/>
<protein>
    <submittedName>
        <fullName evidence="1">Uncharacterized protein</fullName>
    </submittedName>
</protein>
<evidence type="ECO:0000313" key="1">
    <source>
        <dbReference type="EMBL" id="SMF12698.1"/>
    </source>
</evidence>
<dbReference type="AlphaFoldDB" id="A0A1X7DCT8"/>
<dbReference type="Proteomes" id="UP000192911">
    <property type="component" value="Unassembled WGS sequence"/>
</dbReference>
<sequence>MNGNDTSNARTISGSAICALERLAEARYGRVSAAPGWSITRELVSAGFASYATSGRSGIAITTAGRTFLKSRK</sequence>
<dbReference type="RefSeq" id="WP_085226389.1">
    <property type="nucleotide sequence ID" value="NZ_BSQD01000003.1"/>
</dbReference>
<organism evidence="1 2">
    <name type="scientific">Trinickia caryophylli</name>
    <name type="common">Paraburkholderia caryophylli</name>
    <dbReference type="NCBI Taxonomy" id="28094"/>
    <lineage>
        <taxon>Bacteria</taxon>
        <taxon>Pseudomonadati</taxon>
        <taxon>Pseudomonadota</taxon>
        <taxon>Betaproteobacteria</taxon>
        <taxon>Burkholderiales</taxon>
        <taxon>Burkholderiaceae</taxon>
        <taxon>Trinickia</taxon>
    </lineage>
</organism>
<accession>A0A1X7DCT8</accession>
<dbReference type="OrthoDB" id="9028763at2"/>
<proteinExistence type="predicted"/>
<gene>
    <name evidence="1" type="ORF">SAMN06295900_10310</name>
</gene>
<dbReference type="EMBL" id="FXAH01000003">
    <property type="protein sequence ID" value="SMF12698.1"/>
    <property type="molecule type" value="Genomic_DNA"/>
</dbReference>
<name>A0A1X7DCT8_TRICW</name>
<evidence type="ECO:0000313" key="2">
    <source>
        <dbReference type="Proteomes" id="UP000192911"/>
    </source>
</evidence>
<keyword evidence="2" id="KW-1185">Reference proteome</keyword>
<reference evidence="2" key="1">
    <citation type="submission" date="2017-04" db="EMBL/GenBank/DDBJ databases">
        <authorList>
            <person name="Varghese N."/>
            <person name="Submissions S."/>
        </authorList>
    </citation>
    <scope>NUCLEOTIDE SEQUENCE [LARGE SCALE GENOMIC DNA]</scope>
    <source>
        <strain evidence="2">Ballard 720</strain>
    </source>
</reference>